<sequence length="101" mass="12134">MLRKVNRNFQITLPVKFRKRFDVHEGDLLEVVESEGGFIFRPVELKRKQVLKELYVIYEKLSDNPYADLPEDEVMEIVNRKIREVREERRKEAEEKIPSTS</sequence>
<dbReference type="InterPro" id="IPR007159">
    <property type="entry name" value="SpoVT-AbrB_dom"/>
</dbReference>
<dbReference type="SUPFAM" id="SSF89447">
    <property type="entry name" value="AbrB/MazE/MraZ-like"/>
    <property type="match status" value="1"/>
</dbReference>
<dbReference type="EMBL" id="LNQR01000004">
    <property type="protein sequence ID" value="KWT94602.1"/>
    <property type="molecule type" value="Genomic_DNA"/>
</dbReference>
<proteinExistence type="predicted"/>
<dbReference type="SMART" id="SM00966">
    <property type="entry name" value="SpoVT_AbrB"/>
    <property type="match status" value="1"/>
</dbReference>
<protein>
    <submittedName>
        <fullName evidence="2">Transcriptional regulator, AbrB family</fullName>
    </submittedName>
</protein>
<dbReference type="InterPro" id="IPR037914">
    <property type="entry name" value="SpoVT-AbrB_sf"/>
</dbReference>
<keyword evidence="3" id="KW-1185">Reference proteome</keyword>
<dbReference type="Proteomes" id="UP000060487">
    <property type="component" value="Unassembled WGS sequence"/>
</dbReference>
<evidence type="ECO:0000259" key="1">
    <source>
        <dbReference type="SMART" id="SM00966"/>
    </source>
</evidence>
<evidence type="ECO:0000313" key="3">
    <source>
        <dbReference type="Proteomes" id="UP000060487"/>
    </source>
</evidence>
<dbReference type="Gene3D" id="2.10.260.10">
    <property type="match status" value="1"/>
</dbReference>
<accession>A0ABR5SJE2</accession>
<gene>
    <name evidence="2" type="ORF">ASN18_0140</name>
</gene>
<name>A0ABR5SJE2_9BACT</name>
<dbReference type="Pfam" id="PF04014">
    <property type="entry name" value="MazE_antitoxin"/>
    <property type="match status" value="1"/>
</dbReference>
<organism evidence="2 3">
    <name type="scientific">Candidatus Magnetominusculus xianensis</name>
    <dbReference type="NCBI Taxonomy" id="1748249"/>
    <lineage>
        <taxon>Bacteria</taxon>
        <taxon>Pseudomonadati</taxon>
        <taxon>Nitrospirota</taxon>
        <taxon>Nitrospiria</taxon>
        <taxon>Nitrospirales</taxon>
        <taxon>Nitrospiraceae</taxon>
        <taxon>Candidatus Magnetominusculus</taxon>
    </lineage>
</organism>
<dbReference type="RefSeq" id="WP_085050678.1">
    <property type="nucleotide sequence ID" value="NZ_LNQR01000004.1"/>
</dbReference>
<feature type="domain" description="SpoVT-AbrB" evidence="1">
    <location>
        <begin position="3"/>
        <end position="48"/>
    </location>
</feature>
<reference evidence="2 3" key="1">
    <citation type="submission" date="2015-11" db="EMBL/GenBank/DDBJ databases">
        <authorList>
            <person name="Lin W."/>
        </authorList>
    </citation>
    <scope>NUCLEOTIDE SEQUENCE [LARGE SCALE GENOMIC DNA]</scope>
    <source>
        <strain evidence="2 3">HCH-1</strain>
    </source>
</reference>
<comment type="caution">
    <text evidence="2">The sequence shown here is derived from an EMBL/GenBank/DDBJ whole genome shotgun (WGS) entry which is preliminary data.</text>
</comment>
<dbReference type="NCBIfam" id="TIGR01439">
    <property type="entry name" value="lp_hng_hel_AbrB"/>
    <property type="match status" value="1"/>
</dbReference>
<evidence type="ECO:0000313" key="2">
    <source>
        <dbReference type="EMBL" id="KWT94602.1"/>
    </source>
</evidence>